<evidence type="ECO:0000313" key="4">
    <source>
        <dbReference type="Proteomes" id="UP000277212"/>
    </source>
</evidence>
<dbReference type="OrthoDB" id="5397682at2759"/>
<name>A0A3M2S6E0_9HYPO</name>
<keyword evidence="2" id="KW-0812">Transmembrane</keyword>
<comment type="caution">
    <text evidence="3">The sequence shown here is derived from an EMBL/GenBank/DDBJ whole genome shotgun (WGS) entry which is preliminary data.</text>
</comment>
<proteinExistence type="predicted"/>
<keyword evidence="4" id="KW-1185">Reference proteome</keyword>
<feature type="compositionally biased region" description="Low complexity" evidence="1">
    <location>
        <begin position="660"/>
        <end position="675"/>
    </location>
</feature>
<keyword evidence="2" id="KW-1133">Transmembrane helix</keyword>
<dbReference type="EMBL" id="NKUJ01000117">
    <property type="protein sequence ID" value="RMJ13079.1"/>
    <property type="molecule type" value="Genomic_DNA"/>
</dbReference>
<feature type="transmembrane region" description="Helical" evidence="2">
    <location>
        <begin position="52"/>
        <end position="71"/>
    </location>
</feature>
<evidence type="ECO:0000256" key="1">
    <source>
        <dbReference type="SAM" id="MobiDB-lite"/>
    </source>
</evidence>
<sequence length="685" mass="76426">MTPARGRTKARFWVGDEEMAKKDDDHHIHGHNARLPQWQATRAPRRRALGRLLGYVAFATLIFYVVYSLILSPSNSVTDRRQSAPDREPAPGPRGGQDKAYNGPFRFPELAKTLRNIQGTGGSYERNRNVLFAASSLKSVSTLLPMACQMSAQDQNHVHFAIAGTSEVPLKELLQINGIDDSCKLFLHDARTDHAATSTETRLKLATIRSFFYINNFMHPQAIIVDGSHLEDDFFLRSIRDQVMGTKSALIELPDKPEKRFSWISKLDASSLSAWNKVHFDIIIQAPPLGTANLQRLLTSLRNADKSPISIPHLTIELPSVVEQPLEKFLSGFQWPFKSSGQLPQSQMLSLRHRIPSHQVDEEESSVRFLESFWPGKPSHNHVLVLAPHTEVSHQFFHYVKYNMLHSFYSRAAILHDWTDNIMGISLQSRSTLLDDTTPLTAPKSHDEEPDSDNPFFWQAPTSDAILIMGDKWVELHGYVSRILERQQTKTDTPAFLAKKHTTKKHPAWLEYLLQLSRLRGYLTLYPSPETASVILGAHSDLSNVPEEYLGDEEEDGNKGRADRATSAFDSISQIDMLATLPGKGELPALEDVPLVSWDGNTLTFAELESTSRKLASLFRQEVGGCSEGESDEEDDYGMPRRDKDAGDLFCNTAGSTSEAAEAPQAAAAAPAKAAPVEKLVKDEA</sequence>
<accession>A0A3M2S6E0</accession>
<feature type="compositionally biased region" description="Basic and acidic residues" evidence="1">
    <location>
        <begin position="638"/>
        <end position="647"/>
    </location>
</feature>
<organism evidence="3 4">
    <name type="scientific">Fusarium kuroshium</name>
    <dbReference type="NCBI Taxonomy" id="2010991"/>
    <lineage>
        <taxon>Eukaryota</taxon>
        <taxon>Fungi</taxon>
        <taxon>Dikarya</taxon>
        <taxon>Ascomycota</taxon>
        <taxon>Pezizomycotina</taxon>
        <taxon>Sordariomycetes</taxon>
        <taxon>Hypocreomycetidae</taxon>
        <taxon>Hypocreales</taxon>
        <taxon>Nectriaceae</taxon>
        <taxon>Fusarium</taxon>
        <taxon>Fusarium solani species complex</taxon>
    </lineage>
</organism>
<feature type="compositionally biased region" description="Basic and acidic residues" evidence="1">
    <location>
        <begin position="78"/>
        <end position="89"/>
    </location>
</feature>
<dbReference type="AlphaFoldDB" id="A0A3M2S6E0"/>
<dbReference type="Proteomes" id="UP000277212">
    <property type="component" value="Unassembled WGS sequence"/>
</dbReference>
<dbReference type="PANTHER" id="PTHR33604">
    <property type="entry name" value="OSJNBA0004B13.7 PROTEIN"/>
    <property type="match status" value="1"/>
</dbReference>
<feature type="region of interest" description="Disordered" evidence="1">
    <location>
        <begin position="76"/>
        <end position="104"/>
    </location>
</feature>
<feature type="region of interest" description="Disordered" evidence="1">
    <location>
        <begin position="436"/>
        <end position="455"/>
    </location>
</feature>
<evidence type="ECO:0008006" key="5">
    <source>
        <dbReference type="Google" id="ProtNLM"/>
    </source>
</evidence>
<protein>
    <recommendedName>
        <fullName evidence="5">Glycosyltransferase 2</fullName>
    </recommendedName>
</protein>
<evidence type="ECO:0000313" key="3">
    <source>
        <dbReference type="EMBL" id="RMJ13079.1"/>
    </source>
</evidence>
<dbReference type="STRING" id="2010991.A0A3M2S6E0"/>
<keyword evidence="2" id="KW-0472">Membrane</keyword>
<feature type="region of interest" description="Disordered" evidence="1">
    <location>
        <begin position="624"/>
        <end position="685"/>
    </location>
</feature>
<reference evidence="3 4" key="1">
    <citation type="submission" date="2017-06" db="EMBL/GenBank/DDBJ databases">
        <title>Comparative genomic analysis of Ambrosia Fusariam Clade fungi.</title>
        <authorList>
            <person name="Stajich J.E."/>
            <person name="Carrillo J."/>
            <person name="Kijimoto T."/>
            <person name="Eskalen A."/>
            <person name="O'Donnell K."/>
            <person name="Kasson M."/>
        </authorList>
    </citation>
    <scope>NUCLEOTIDE SEQUENCE [LARGE SCALE GENOMIC DNA]</scope>
    <source>
        <strain evidence="3">UCR3666</strain>
    </source>
</reference>
<evidence type="ECO:0000256" key="2">
    <source>
        <dbReference type="SAM" id="Phobius"/>
    </source>
</evidence>
<dbReference type="PANTHER" id="PTHR33604:SF3">
    <property type="entry name" value="OSJNBA0004B13.7 PROTEIN"/>
    <property type="match status" value="1"/>
</dbReference>
<gene>
    <name evidence="3" type="ORF">CDV36_007253</name>
</gene>